<keyword evidence="3" id="KW-0805">Transcription regulation</keyword>
<dbReference type="Pfam" id="PF00376">
    <property type="entry name" value="MerR"/>
    <property type="match status" value="1"/>
</dbReference>
<evidence type="ECO:0000256" key="6">
    <source>
        <dbReference type="SAM" id="Coils"/>
    </source>
</evidence>
<dbReference type="Proteomes" id="UP000442533">
    <property type="component" value="Unassembled WGS sequence"/>
</dbReference>
<dbReference type="NCBIfam" id="TIGR02044">
    <property type="entry name" value="CueR"/>
    <property type="match status" value="1"/>
</dbReference>
<dbReference type="OrthoDB" id="9802944at2"/>
<gene>
    <name evidence="8" type="primary">cueR</name>
    <name evidence="8" type="ORF">GL279_09060</name>
</gene>
<dbReference type="RefSeq" id="WP_155064307.1">
    <property type="nucleotide sequence ID" value="NZ_WMIF01000010.1"/>
</dbReference>
<organism evidence="8 9">
    <name type="scientific">Paracoccus limosus</name>
    <dbReference type="NCBI Taxonomy" id="913252"/>
    <lineage>
        <taxon>Bacteria</taxon>
        <taxon>Pseudomonadati</taxon>
        <taxon>Pseudomonadota</taxon>
        <taxon>Alphaproteobacteria</taxon>
        <taxon>Rhodobacterales</taxon>
        <taxon>Paracoccaceae</taxon>
        <taxon>Paracoccus</taxon>
    </lineage>
</organism>
<dbReference type="AlphaFoldDB" id="A0A844H1I3"/>
<evidence type="ECO:0000259" key="7">
    <source>
        <dbReference type="PROSITE" id="PS50937"/>
    </source>
</evidence>
<dbReference type="GO" id="GO:0005507">
    <property type="term" value="F:copper ion binding"/>
    <property type="evidence" value="ECO:0007669"/>
    <property type="project" value="InterPro"/>
</dbReference>
<evidence type="ECO:0000256" key="3">
    <source>
        <dbReference type="ARBA" id="ARBA00023015"/>
    </source>
</evidence>
<sequence length="129" mass="14713">MNIGDAARASGVSAKMIRYYESVGLIAPAARRASGYRDYSEADLHVLRFVRRARDLGFALAEIHELLALWRDRERHSAEVRRIAEAHVEALQQKIRDMQEMADTLQELVHCCQGDDRPDCPILDRLARP</sequence>
<dbReference type="GO" id="GO:0045893">
    <property type="term" value="P:positive regulation of DNA-templated transcription"/>
    <property type="evidence" value="ECO:0007669"/>
    <property type="project" value="InterPro"/>
</dbReference>
<dbReference type="Pfam" id="PF09278">
    <property type="entry name" value="MerR-DNA-bind"/>
    <property type="match status" value="1"/>
</dbReference>
<dbReference type="PRINTS" id="PR00040">
    <property type="entry name" value="HTHMERR"/>
</dbReference>
<dbReference type="InterPro" id="IPR015358">
    <property type="entry name" value="Tscrpt_reg_MerR_DNA-bd"/>
</dbReference>
<dbReference type="SUPFAM" id="SSF46955">
    <property type="entry name" value="Putative DNA-binding domain"/>
    <property type="match status" value="1"/>
</dbReference>
<dbReference type="InterPro" id="IPR000551">
    <property type="entry name" value="MerR-type_HTH_dom"/>
</dbReference>
<comment type="subcellular location">
    <subcellularLocation>
        <location evidence="1">Cytoplasm</location>
    </subcellularLocation>
</comment>
<protein>
    <submittedName>
        <fullName evidence="8">Cu(I)-responsive transcriptional regulator</fullName>
    </submittedName>
</protein>
<dbReference type="PROSITE" id="PS50937">
    <property type="entry name" value="HTH_MERR_2"/>
    <property type="match status" value="1"/>
</dbReference>
<evidence type="ECO:0000256" key="1">
    <source>
        <dbReference type="ARBA" id="ARBA00004496"/>
    </source>
</evidence>
<dbReference type="PANTHER" id="PTHR30204:SF94">
    <property type="entry name" value="HEAVY METAL-DEPENDENT TRANSCRIPTIONAL REGULATOR HI_0293-RELATED"/>
    <property type="match status" value="1"/>
</dbReference>
<dbReference type="InterPro" id="IPR047057">
    <property type="entry name" value="MerR_fam"/>
</dbReference>
<feature type="coiled-coil region" evidence="6">
    <location>
        <begin position="81"/>
        <end position="108"/>
    </location>
</feature>
<keyword evidence="5" id="KW-0804">Transcription</keyword>
<accession>A0A844H1I3</accession>
<evidence type="ECO:0000313" key="8">
    <source>
        <dbReference type="EMBL" id="MTH34749.1"/>
    </source>
</evidence>
<evidence type="ECO:0000256" key="4">
    <source>
        <dbReference type="ARBA" id="ARBA00023125"/>
    </source>
</evidence>
<reference evidence="8 9" key="1">
    <citation type="submission" date="2019-11" db="EMBL/GenBank/DDBJ databases">
        <authorList>
            <person name="Dong K."/>
        </authorList>
    </citation>
    <scope>NUCLEOTIDE SEQUENCE [LARGE SCALE GENOMIC DNA]</scope>
    <source>
        <strain evidence="8 9">JCM 17370</strain>
    </source>
</reference>
<keyword evidence="4" id="KW-0238">DNA-binding</keyword>
<dbReference type="InterPro" id="IPR009061">
    <property type="entry name" value="DNA-bd_dom_put_sf"/>
</dbReference>
<keyword evidence="2" id="KW-0963">Cytoplasm</keyword>
<keyword evidence="6" id="KW-0175">Coiled coil</keyword>
<proteinExistence type="predicted"/>
<evidence type="ECO:0000256" key="2">
    <source>
        <dbReference type="ARBA" id="ARBA00022490"/>
    </source>
</evidence>
<dbReference type="Gene3D" id="1.10.1660.10">
    <property type="match status" value="1"/>
</dbReference>
<dbReference type="EMBL" id="WMIF01000010">
    <property type="protein sequence ID" value="MTH34749.1"/>
    <property type="molecule type" value="Genomic_DNA"/>
</dbReference>
<dbReference type="GO" id="GO:0003700">
    <property type="term" value="F:DNA-binding transcription factor activity"/>
    <property type="evidence" value="ECO:0007669"/>
    <property type="project" value="InterPro"/>
</dbReference>
<dbReference type="PROSITE" id="PS00552">
    <property type="entry name" value="HTH_MERR_1"/>
    <property type="match status" value="1"/>
</dbReference>
<name>A0A844H1I3_9RHOB</name>
<dbReference type="GO" id="GO:0005737">
    <property type="term" value="C:cytoplasm"/>
    <property type="evidence" value="ECO:0007669"/>
    <property type="project" value="UniProtKB-SubCell"/>
</dbReference>
<keyword evidence="9" id="KW-1185">Reference proteome</keyword>
<dbReference type="CDD" id="cd01108">
    <property type="entry name" value="HTH_CueR"/>
    <property type="match status" value="1"/>
</dbReference>
<feature type="domain" description="HTH merR-type" evidence="7">
    <location>
        <begin position="1"/>
        <end position="69"/>
    </location>
</feature>
<comment type="caution">
    <text evidence="8">The sequence shown here is derived from an EMBL/GenBank/DDBJ whole genome shotgun (WGS) entry which is preliminary data.</text>
</comment>
<dbReference type="SMART" id="SM00422">
    <property type="entry name" value="HTH_MERR"/>
    <property type="match status" value="1"/>
</dbReference>
<dbReference type="GO" id="GO:0003677">
    <property type="term" value="F:DNA binding"/>
    <property type="evidence" value="ECO:0007669"/>
    <property type="project" value="UniProtKB-KW"/>
</dbReference>
<dbReference type="PANTHER" id="PTHR30204">
    <property type="entry name" value="REDOX-CYCLING DRUG-SENSING TRANSCRIPTIONAL ACTIVATOR SOXR"/>
    <property type="match status" value="1"/>
</dbReference>
<dbReference type="InterPro" id="IPR011789">
    <property type="entry name" value="CueR"/>
</dbReference>
<evidence type="ECO:0000313" key="9">
    <source>
        <dbReference type="Proteomes" id="UP000442533"/>
    </source>
</evidence>
<evidence type="ECO:0000256" key="5">
    <source>
        <dbReference type="ARBA" id="ARBA00023163"/>
    </source>
</evidence>